<dbReference type="EMBL" id="AYMZ01000008">
    <property type="protein sequence ID" value="ETF06646.1"/>
    <property type="molecule type" value="Genomic_DNA"/>
</dbReference>
<dbReference type="GO" id="GO:0016853">
    <property type="term" value="F:isomerase activity"/>
    <property type="evidence" value="ECO:0007669"/>
    <property type="project" value="UniProtKB-KW"/>
</dbReference>
<keyword evidence="2" id="KW-0639">Primosome</keyword>
<dbReference type="SUPFAM" id="SSF57783">
    <property type="entry name" value="Zinc beta-ribbon"/>
    <property type="match status" value="1"/>
</dbReference>
<keyword evidence="5" id="KW-0235">DNA replication</keyword>
<dbReference type="InterPro" id="IPR006171">
    <property type="entry name" value="TOPRIM_dom"/>
</dbReference>
<dbReference type="InterPro" id="IPR036977">
    <property type="entry name" value="DNA_primase_Znf_CHC2"/>
</dbReference>
<dbReference type="GO" id="GO:0006269">
    <property type="term" value="P:DNA replication, synthesis of primer"/>
    <property type="evidence" value="ECO:0007669"/>
    <property type="project" value="UniProtKB-KW"/>
</dbReference>
<evidence type="ECO:0000259" key="8">
    <source>
        <dbReference type="Pfam" id="PF13362"/>
    </source>
</evidence>
<dbReference type="eggNOG" id="COG4643">
    <property type="taxonomic scope" value="Bacteria"/>
</dbReference>
<dbReference type="InterPro" id="IPR034154">
    <property type="entry name" value="TOPRIM_DnaG/twinkle"/>
</dbReference>
<dbReference type="GO" id="GO:0003677">
    <property type="term" value="F:DNA binding"/>
    <property type="evidence" value="ECO:0007669"/>
    <property type="project" value="InterPro"/>
</dbReference>
<feature type="domain" description="Toprim" evidence="8">
    <location>
        <begin position="228"/>
        <end position="324"/>
    </location>
</feature>
<dbReference type="GO" id="GO:0016779">
    <property type="term" value="F:nucleotidyltransferase activity"/>
    <property type="evidence" value="ECO:0007669"/>
    <property type="project" value="UniProtKB-KW"/>
</dbReference>
<gene>
    <name evidence="9" type="ORF">PMO01_20350</name>
</gene>
<evidence type="ECO:0000256" key="4">
    <source>
        <dbReference type="ARBA" id="ARBA00022695"/>
    </source>
</evidence>
<dbReference type="GO" id="GO:0008270">
    <property type="term" value="F:zinc ion binding"/>
    <property type="evidence" value="ECO:0007669"/>
    <property type="project" value="InterPro"/>
</dbReference>
<keyword evidence="9" id="KW-0413">Isomerase</keyword>
<organism evidence="9">
    <name type="scientific">Pseudomonas moraviensis R28-S</name>
    <dbReference type="NCBI Taxonomy" id="1395516"/>
    <lineage>
        <taxon>Bacteria</taxon>
        <taxon>Pseudomonadati</taxon>
        <taxon>Pseudomonadota</taxon>
        <taxon>Gammaproteobacteria</taxon>
        <taxon>Pseudomonadales</taxon>
        <taxon>Pseudomonadaceae</taxon>
        <taxon>Pseudomonas</taxon>
    </lineage>
</organism>
<keyword evidence="4" id="KW-0548">Nucleotidyltransferase</keyword>
<sequence>MMKPSPVDLIRHTAQHALIAAEKLLPEWLPSGTRKGREWVAPNIARGDQKAGSFGVSLDSGRWNDFADDSAHGGDLVSLLAYLRSCRQLDAAKEIDERLRLGLFNLTAADAQQLQARRRQAEDERASWRLREQQLQEEKNLDAARHASQLWKMAKPAYPLHTYLLAKGVQPYLLRQSGQGRLLVPLCDDGRLVNLQIIKPDGGKRFLSGGRVQGCYSPLGKFSEGCRLYVCEGWATGATLHKNTGSPVVCAMNAGNLKTVAVAMRERYGATLDLVIAGDDDRSTAGNPGKRAANQAARATDARVIFPEWPDDAPSDLSDFNDLHLWLAGQSNKSRKP</sequence>
<name>V8R3F0_9PSED</name>
<dbReference type="eggNOG" id="COG5519">
    <property type="taxonomic scope" value="Bacteria"/>
</dbReference>
<keyword evidence="7" id="KW-0175">Coiled coil</keyword>
<protein>
    <submittedName>
        <fullName evidence="9">Topoisomerase</fullName>
    </submittedName>
</protein>
<evidence type="ECO:0000256" key="1">
    <source>
        <dbReference type="ARBA" id="ARBA00022478"/>
    </source>
</evidence>
<evidence type="ECO:0000313" key="9">
    <source>
        <dbReference type="EMBL" id="ETF06646.1"/>
    </source>
</evidence>
<keyword evidence="6" id="KW-0804">Transcription</keyword>
<dbReference type="PATRIC" id="fig|1395516.4.peg.4132"/>
<feature type="coiled-coil region" evidence="7">
    <location>
        <begin position="104"/>
        <end position="138"/>
    </location>
</feature>
<dbReference type="GO" id="GO:1990077">
    <property type="term" value="C:primosome complex"/>
    <property type="evidence" value="ECO:0007669"/>
    <property type="project" value="UniProtKB-KW"/>
</dbReference>
<proteinExistence type="predicted"/>
<dbReference type="Gene3D" id="3.90.580.10">
    <property type="entry name" value="Zinc finger, CHC2-type domain"/>
    <property type="match status" value="1"/>
</dbReference>
<reference evidence="9" key="1">
    <citation type="journal article" date="2014" name="Genome Announc.">
        <title>Draft Genome Sequence of Pseudomonas moraviensis R28-S.</title>
        <authorList>
            <person name="Hunter S.S."/>
            <person name="Yano H."/>
            <person name="Loftie-Eaton W."/>
            <person name="Hughes J."/>
            <person name="De Gelder L."/>
            <person name="Stragier P."/>
            <person name="De Vos P."/>
            <person name="Settles M.L."/>
            <person name="Top E.M."/>
        </authorList>
    </citation>
    <scope>NUCLEOTIDE SEQUENCE [LARGE SCALE GENOMIC DNA]</scope>
    <source>
        <strain evidence="9">R28-S</strain>
    </source>
</reference>
<evidence type="ECO:0000256" key="5">
    <source>
        <dbReference type="ARBA" id="ARBA00022705"/>
    </source>
</evidence>
<evidence type="ECO:0000256" key="2">
    <source>
        <dbReference type="ARBA" id="ARBA00022515"/>
    </source>
</evidence>
<evidence type="ECO:0000256" key="6">
    <source>
        <dbReference type="ARBA" id="ARBA00023163"/>
    </source>
</evidence>
<dbReference type="AlphaFoldDB" id="V8R3F0"/>
<dbReference type="HOGENOM" id="CLU_852431_0_0_6"/>
<evidence type="ECO:0000256" key="7">
    <source>
        <dbReference type="SAM" id="Coils"/>
    </source>
</evidence>
<keyword evidence="1" id="KW-0240">DNA-directed RNA polymerase</keyword>
<dbReference type="CDD" id="cd01029">
    <property type="entry name" value="TOPRIM_primases"/>
    <property type="match status" value="1"/>
</dbReference>
<dbReference type="Proteomes" id="UP000024771">
    <property type="component" value="Chromosome"/>
</dbReference>
<accession>V8R3F0</accession>
<dbReference type="Pfam" id="PF13362">
    <property type="entry name" value="Toprim_3"/>
    <property type="match status" value="1"/>
</dbReference>
<dbReference type="RefSeq" id="WP_024013998.1">
    <property type="nucleotide sequence ID" value="NZ_CM002330.1"/>
</dbReference>
<comment type="caution">
    <text evidence="9">The sequence shown here is derived from an EMBL/GenBank/DDBJ whole genome shotgun (WGS) entry which is preliminary data.</text>
</comment>
<evidence type="ECO:0000256" key="3">
    <source>
        <dbReference type="ARBA" id="ARBA00022679"/>
    </source>
</evidence>
<dbReference type="GO" id="GO:0000428">
    <property type="term" value="C:DNA-directed RNA polymerase complex"/>
    <property type="evidence" value="ECO:0007669"/>
    <property type="project" value="UniProtKB-KW"/>
</dbReference>
<keyword evidence="3" id="KW-0808">Transferase</keyword>